<feature type="compositionally biased region" description="Low complexity" evidence="1">
    <location>
        <begin position="61"/>
        <end position="72"/>
    </location>
</feature>
<feature type="transmembrane region" description="Helical" evidence="2">
    <location>
        <begin position="36"/>
        <end position="58"/>
    </location>
</feature>
<name>A0A939F3Y3_9ACTN</name>
<keyword evidence="2" id="KW-0812">Transmembrane</keyword>
<evidence type="ECO:0000256" key="1">
    <source>
        <dbReference type="SAM" id="MobiDB-lite"/>
    </source>
</evidence>
<reference evidence="3" key="1">
    <citation type="submission" date="2021-03" db="EMBL/GenBank/DDBJ databases">
        <title>Streptomyces poriferae sp. nov., a novel marine sponge-derived Actinobacteria species with anti-MRSA activity.</title>
        <authorList>
            <person name="Sandoval-Powers M."/>
            <person name="Kralova S."/>
            <person name="Nguyen G.-S."/>
            <person name="Fawwal D."/>
            <person name="Degnes K."/>
            <person name="Klinkenberg G."/>
            <person name="Sletta H."/>
            <person name="Wentzel A."/>
            <person name="Liles M.R."/>
        </authorList>
    </citation>
    <scope>NUCLEOTIDE SEQUENCE</scope>
    <source>
        <strain evidence="3">DSM 41794</strain>
    </source>
</reference>
<comment type="caution">
    <text evidence="3">The sequence shown here is derived from an EMBL/GenBank/DDBJ whole genome shotgun (WGS) entry which is preliminary data.</text>
</comment>
<proteinExistence type="predicted"/>
<gene>
    <name evidence="3" type="ORF">J0695_02130</name>
</gene>
<keyword evidence="2" id="KW-1133">Transmembrane helix</keyword>
<accession>A0A939F3Y3</accession>
<protein>
    <submittedName>
        <fullName evidence="3">Uncharacterized protein</fullName>
    </submittedName>
</protein>
<dbReference type="AlphaFoldDB" id="A0A939F3Y3"/>
<evidence type="ECO:0000313" key="4">
    <source>
        <dbReference type="Proteomes" id="UP000664167"/>
    </source>
</evidence>
<evidence type="ECO:0000256" key="2">
    <source>
        <dbReference type="SAM" id="Phobius"/>
    </source>
</evidence>
<organism evidence="3 4">
    <name type="scientific">Streptomyces beijiangensis</name>
    <dbReference type="NCBI Taxonomy" id="163361"/>
    <lineage>
        <taxon>Bacteria</taxon>
        <taxon>Bacillati</taxon>
        <taxon>Actinomycetota</taxon>
        <taxon>Actinomycetes</taxon>
        <taxon>Kitasatosporales</taxon>
        <taxon>Streptomycetaceae</taxon>
        <taxon>Streptomyces</taxon>
    </lineage>
</organism>
<feature type="compositionally biased region" description="Polar residues" evidence="1">
    <location>
        <begin position="81"/>
        <end position="93"/>
    </location>
</feature>
<dbReference type="RefSeq" id="WP_206959561.1">
    <property type="nucleotide sequence ID" value="NZ_BAAAJJ010000002.1"/>
</dbReference>
<keyword evidence="4" id="KW-1185">Reference proteome</keyword>
<evidence type="ECO:0000313" key="3">
    <source>
        <dbReference type="EMBL" id="MBO0510612.1"/>
    </source>
</evidence>
<feature type="region of interest" description="Disordered" evidence="1">
    <location>
        <begin position="61"/>
        <end position="97"/>
    </location>
</feature>
<sequence>MSIGQGGPSWGPGDTQTPDWAALAEESEARGRRRKLLFIGGGVLATAAIAGIVATAVVTSNKNSTSNDKNASQLPAPATLPSESGGPQPTFSSVAPRPVLNPKDFISSAQKDKAPLNAGTLFPGKKLTMGNRPYTKGATNRTTNCAAVAQGALGSVLKKNGCRQVIRATYVRNGVSITVGVAVFDTEAAALKAKSQASGGITPLAGSGVADFCHATVCLRRANSIGRYAYFTQGGYANGKKVTLKDKPVFQASDDLGTFVFNQIYARGRTQASAAATAPTS</sequence>
<dbReference type="EMBL" id="JAFLRJ010000016">
    <property type="protein sequence ID" value="MBO0510612.1"/>
    <property type="molecule type" value="Genomic_DNA"/>
</dbReference>
<dbReference type="Proteomes" id="UP000664167">
    <property type="component" value="Unassembled WGS sequence"/>
</dbReference>
<keyword evidence="2" id="KW-0472">Membrane</keyword>